<reference evidence="1 2" key="1">
    <citation type="submission" date="2017-03" db="EMBL/GenBank/DDBJ databases">
        <authorList>
            <person name="Afonso C.L."/>
            <person name="Miller P.J."/>
            <person name="Scott M.A."/>
            <person name="Spackman E."/>
            <person name="Goraichik I."/>
            <person name="Dimitrov K.M."/>
            <person name="Suarez D.L."/>
            <person name="Swayne D.E."/>
        </authorList>
    </citation>
    <scope>NUCLEOTIDE SEQUENCE [LARGE SCALE GENOMIC DNA]</scope>
    <source>
        <strain evidence="1 2">CECT 7751</strain>
    </source>
</reference>
<dbReference type="RefSeq" id="WP_085889667.1">
    <property type="nucleotide sequence ID" value="NZ_FWFN01000008.1"/>
</dbReference>
<dbReference type="EMBL" id="FWFN01000008">
    <property type="protein sequence ID" value="SLN69165.1"/>
    <property type="molecule type" value="Genomic_DNA"/>
</dbReference>
<dbReference type="PANTHER" id="PTHR11122:SF13">
    <property type="entry name" value="GLUCOSE-6-PHOSPHATE 1-EPIMERASE"/>
    <property type="match status" value="1"/>
</dbReference>
<dbReference type="OrthoDB" id="9795355at2"/>
<proteinExistence type="predicted"/>
<dbReference type="Gene3D" id="2.70.98.10">
    <property type="match status" value="1"/>
</dbReference>
<accession>A0A1X7A3J3</accession>
<dbReference type="GO" id="GO:0016853">
    <property type="term" value="F:isomerase activity"/>
    <property type="evidence" value="ECO:0007669"/>
    <property type="project" value="InterPro"/>
</dbReference>
<dbReference type="Proteomes" id="UP000193963">
    <property type="component" value="Unassembled WGS sequence"/>
</dbReference>
<dbReference type="AlphaFoldDB" id="A0A1X7A3J3"/>
<protein>
    <submittedName>
        <fullName evidence="1">Aldose 1-epimerase</fullName>
    </submittedName>
</protein>
<dbReference type="PANTHER" id="PTHR11122">
    <property type="entry name" value="APOSPORY-ASSOCIATED PROTEIN C-RELATED"/>
    <property type="match status" value="1"/>
</dbReference>
<name>A0A1X7A3J3_9RHOB</name>
<dbReference type="GO" id="GO:0005975">
    <property type="term" value="P:carbohydrate metabolic process"/>
    <property type="evidence" value="ECO:0007669"/>
    <property type="project" value="InterPro"/>
</dbReference>
<dbReference type="InterPro" id="IPR037481">
    <property type="entry name" value="LacX"/>
</dbReference>
<sequence length="288" mass="30133">MASETTITSGALSARISNLGAELQSLTHEGTELLWQGDPAYWSGRAPLLFPIVGRAPGDEIAVDGARATMNQHGFARRSHWILARRCEAGCTHILGDTPETRAVYPRSFRLTQSHAVRGATLSVTVEVANTGAAALPFGLGFHPAFAWPLPGATGPAEIRLDNGAEPALARLDGDGLLAPEALPSPFSRGRLTVTPDLFDADAMIFPEGAGSGLSYSAPGAPRLSFRFDNCPALGIWSKPGGAPFLCIEPWPGLAARASSGPEIADRPLSQTLTPGEAAQFGWSVTVG</sequence>
<dbReference type="InterPro" id="IPR011013">
    <property type="entry name" value="Gal_mutarotase_sf_dom"/>
</dbReference>
<dbReference type="Pfam" id="PF01263">
    <property type="entry name" value="Aldose_epim"/>
    <property type="match status" value="1"/>
</dbReference>
<gene>
    <name evidence="1" type="ORF">PSM7751_03653</name>
</gene>
<organism evidence="1 2">
    <name type="scientific">Pseudooceanicola marinus</name>
    <dbReference type="NCBI Taxonomy" id="396013"/>
    <lineage>
        <taxon>Bacteria</taxon>
        <taxon>Pseudomonadati</taxon>
        <taxon>Pseudomonadota</taxon>
        <taxon>Alphaproteobacteria</taxon>
        <taxon>Rhodobacterales</taxon>
        <taxon>Paracoccaceae</taxon>
        <taxon>Pseudooceanicola</taxon>
    </lineage>
</organism>
<dbReference type="GO" id="GO:0030246">
    <property type="term" value="F:carbohydrate binding"/>
    <property type="evidence" value="ECO:0007669"/>
    <property type="project" value="InterPro"/>
</dbReference>
<dbReference type="CDD" id="cd09024">
    <property type="entry name" value="Aldose_epim_lacX"/>
    <property type="match status" value="1"/>
</dbReference>
<evidence type="ECO:0000313" key="2">
    <source>
        <dbReference type="Proteomes" id="UP000193963"/>
    </source>
</evidence>
<dbReference type="InterPro" id="IPR008183">
    <property type="entry name" value="Aldose_1/G6P_1-epimerase"/>
</dbReference>
<dbReference type="InterPro" id="IPR014718">
    <property type="entry name" value="GH-type_carb-bd"/>
</dbReference>
<keyword evidence="2" id="KW-1185">Reference proteome</keyword>
<dbReference type="SUPFAM" id="SSF74650">
    <property type="entry name" value="Galactose mutarotase-like"/>
    <property type="match status" value="1"/>
</dbReference>
<evidence type="ECO:0000313" key="1">
    <source>
        <dbReference type="EMBL" id="SLN69165.1"/>
    </source>
</evidence>